<gene>
    <name evidence="1" type="ORF">ACFQU0_18050</name>
</gene>
<reference evidence="2" key="1">
    <citation type="journal article" date="2019" name="Int. J. Syst. Evol. Microbiol.">
        <title>The Global Catalogue of Microorganisms (GCM) 10K type strain sequencing project: providing services to taxonomists for standard genome sequencing and annotation.</title>
        <authorList>
            <consortium name="The Broad Institute Genomics Platform"/>
            <consortium name="The Broad Institute Genome Sequencing Center for Infectious Disease"/>
            <person name="Wu L."/>
            <person name="Ma J."/>
        </authorList>
    </citation>
    <scope>NUCLEOTIDE SEQUENCE [LARGE SCALE GENOMIC DNA]</scope>
    <source>
        <strain evidence="2">CCUG 53903</strain>
    </source>
</reference>
<dbReference type="RefSeq" id="WP_382203124.1">
    <property type="nucleotide sequence ID" value="NZ_JBHTBZ010000062.1"/>
</dbReference>
<comment type="caution">
    <text evidence="1">The sequence shown here is derived from an EMBL/GenBank/DDBJ whole genome shotgun (WGS) entry which is preliminary data.</text>
</comment>
<protein>
    <submittedName>
        <fullName evidence="1">Uncharacterized protein</fullName>
    </submittedName>
</protein>
<dbReference type="EMBL" id="JBHTBZ010000062">
    <property type="protein sequence ID" value="MFC7462334.1"/>
    <property type="molecule type" value="Genomic_DNA"/>
</dbReference>
<name>A0ABW2SFM3_9BURK</name>
<proteinExistence type="predicted"/>
<sequence>MSAGFFFFLCFVVVGLIIWGVKVRQDDEVAKINAMSPDDRLTYLFGPRNEHLVCPHCQTKGLVHAKSIVEAVTSTGTVGGILKTNTESTTMVASIQHHCAKCSTTWKV</sequence>
<evidence type="ECO:0000313" key="2">
    <source>
        <dbReference type="Proteomes" id="UP001596457"/>
    </source>
</evidence>
<accession>A0ABW2SFM3</accession>
<evidence type="ECO:0000313" key="1">
    <source>
        <dbReference type="EMBL" id="MFC7462334.1"/>
    </source>
</evidence>
<dbReference type="Proteomes" id="UP001596457">
    <property type="component" value="Unassembled WGS sequence"/>
</dbReference>
<keyword evidence="2" id="KW-1185">Reference proteome</keyword>
<organism evidence="1 2">
    <name type="scientific">Hydrogenophaga defluvii</name>
    <dbReference type="NCBI Taxonomy" id="249410"/>
    <lineage>
        <taxon>Bacteria</taxon>
        <taxon>Pseudomonadati</taxon>
        <taxon>Pseudomonadota</taxon>
        <taxon>Betaproteobacteria</taxon>
        <taxon>Burkholderiales</taxon>
        <taxon>Comamonadaceae</taxon>
        <taxon>Hydrogenophaga</taxon>
    </lineage>
</organism>